<dbReference type="PANTHER" id="PTHR45138:SF9">
    <property type="entry name" value="DIGUANYLATE CYCLASE DGCM-RELATED"/>
    <property type="match status" value="1"/>
</dbReference>
<dbReference type="Proteomes" id="UP000094296">
    <property type="component" value="Unassembled WGS sequence"/>
</dbReference>
<dbReference type="CDD" id="cd01949">
    <property type="entry name" value="GGDEF"/>
    <property type="match status" value="1"/>
</dbReference>
<dbReference type="Gene3D" id="3.30.70.270">
    <property type="match status" value="1"/>
</dbReference>
<dbReference type="InterPro" id="IPR050469">
    <property type="entry name" value="Diguanylate_Cyclase"/>
</dbReference>
<feature type="domain" description="GGDEF" evidence="2">
    <location>
        <begin position="260"/>
        <end position="393"/>
    </location>
</feature>
<feature type="transmembrane region" description="Helical" evidence="1">
    <location>
        <begin position="135"/>
        <end position="164"/>
    </location>
</feature>
<keyword evidence="1" id="KW-0812">Transmembrane</keyword>
<dbReference type="PROSITE" id="PS50887">
    <property type="entry name" value="GGDEF"/>
    <property type="match status" value="1"/>
</dbReference>
<keyword evidence="1" id="KW-0472">Membrane</keyword>
<dbReference type="STRING" id="766136.BHF68_04465"/>
<dbReference type="NCBIfam" id="TIGR00254">
    <property type="entry name" value="GGDEF"/>
    <property type="match status" value="1"/>
</dbReference>
<keyword evidence="1" id="KW-1133">Transmembrane helix</keyword>
<feature type="transmembrane region" description="Helical" evidence="1">
    <location>
        <begin position="34"/>
        <end position="54"/>
    </location>
</feature>
<dbReference type="InterPro" id="IPR043128">
    <property type="entry name" value="Rev_trsase/Diguanyl_cyclase"/>
</dbReference>
<dbReference type="InterPro" id="IPR029787">
    <property type="entry name" value="Nucleotide_cyclase"/>
</dbReference>
<name>A0A1E5G311_9FIRM</name>
<dbReference type="InterPro" id="IPR000160">
    <property type="entry name" value="GGDEF_dom"/>
</dbReference>
<accession>A0A1E5G311</accession>
<keyword evidence="4" id="KW-1185">Reference proteome</keyword>
<dbReference type="RefSeq" id="WP_069642863.1">
    <property type="nucleotide sequence ID" value="NZ_MIJE01000011.1"/>
</dbReference>
<dbReference type="AlphaFoldDB" id="A0A1E5G311"/>
<dbReference type="GO" id="GO:0005886">
    <property type="term" value="C:plasma membrane"/>
    <property type="evidence" value="ECO:0007669"/>
    <property type="project" value="TreeGrafter"/>
</dbReference>
<sequence length="393" mass="44533">MGIERYVDKLKGYFKVDSVIWAEVCIINLQRIQYLAWVMAIVHVAHVLLFWFHIPPSDSATAITWRYGIITVHAIMFVIALVFSIIAFLLKKSKQRLTSKTSIAFQGLVILAYLLFGIVVSTIDQLVTPEITPFLMATIGIAVVLLIHPLLAATNYLAAYVILYHAVAITQLEQELLLSIRVNGITVIGIGFGVAVMLWRIHITKIQQQQLIRKQKLELKDKNRQLEQLANCDSLTGLYNRTYIMEHVDTKIKGFCAEGLEINLVIMDIDHFKKVNDNYGHPAGDKVLKEVANILKTRLRKFDIIARIGGEEFLIILPRTTINETKKIAEKLRSEIESSRFIYDNHQIVVTASFGIASMLCSEQDPVSKSYYKADRALYKAKELGRNKVETAT</sequence>
<evidence type="ECO:0000313" key="4">
    <source>
        <dbReference type="Proteomes" id="UP000094296"/>
    </source>
</evidence>
<evidence type="ECO:0000313" key="3">
    <source>
        <dbReference type="EMBL" id="OEF97465.1"/>
    </source>
</evidence>
<feature type="transmembrane region" description="Helical" evidence="1">
    <location>
        <begin position="102"/>
        <end position="123"/>
    </location>
</feature>
<dbReference type="FunFam" id="3.30.70.270:FF:000001">
    <property type="entry name" value="Diguanylate cyclase domain protein"/>
    <property type="match status" value="1"/>
</dbReference>
<reference evidence="3 4" key="1">
    <citation type="submission" date="2016-09" db="EMBL/GenBank/DDBJ databases">
        <title>Draft genome sequence for the type strain of Desulfuribacillus alkaliarsenatis AHT28, an obligately anaerobic, sulfidogenic bacterium isolated from Russian soda lake sediments.</title>
        <authorList>
            <person name="Abin C.A."/>
            <person name="Hollibaugh J.T."/>
        </authorList>
    </citation>
    <scope>NUCLEOTIDE SEQUENCE [LARGE SCALE GENOMIC DNA]</scope>
    <source>
        <strain evidence="3 4">AHT28</strain>
    </source>
</reference>
<dbReference type="Pfam" id="PF00990">
    <property type="entry name" value="GGDEF"/>
    <property type="match status" value="1"/>
</dbReference>
<protein>
    <recommendedName>
        <fullName evidence="2">GGDEF domain-containing protein</fullName>
    </recommendedName>
</protein>
<dbReference type="GO" id="GO:0043709">
    <property type="term" value="P:cell adhesion involved in single-species biofilm formation"/>
    <property type="evidence" value="ECO:0007669"/>
    <property type="project" value="TreeGrafter"/>
</dbReference>
<dbReference type="GO" id="GO:0052621">
    <property type="term" value="F:diguanylate cyclase activity"/>
    <property type="evidence" value="ECO:0007669"/>
    <property type="project" value="TreeGrafter"/>
</dbReference>
<dbReference type="PANTHER" id="PTHR45138">
    <property type="entry name" value="REGULATORY COMPONENTS OF SENSORY TRANSDUCTION SYSTEM"/>
    <property type="match status" value="1"/>
</dbReference>
<feature type="transmembrane region" description="Helical" evidence="1">
    <location>
        <begin position="176"/>
        <end position="199"/>
    </location>
</feature>
<evidence type="ECO:0000259" key="2">
    <source>
        <dbReference type="PROSITE" id="PS50887"/>
    </source>
</evidence>
<dbReference type="OrthoDB" id="9759607at2"/>
<dbReference type="EMBL" id="MIJE01000011">
    <property type="protein sequence ID" value="OEF97465.1"/>
    <property type="molecule type" value="Genomic_DNA"/>
</dbReference>
<feature type="transmembrane region" description="Helical" evidence="1">
    <location>
        <begin position="66"/>
        <end position="90"/>
    </location>
</feature>
<dbReference type="SMART" id="SM00267">
    <property type="entry name" value="GGDEF"/>
    <property type="match status" value="1"/>
</dbReference>
<evidence type="ECO:0000256" key="1">
    <source>
        <dbReference type="SAM" id="Phobius"/>
    </source>
</evidence>
<dbReference type="GO" id="GO:1902201">
    <property type="term" value="P:negative regulation of bacterial-type flagellum-dependent cell motility"/>
    <property type="evidence" value="ECO:0007669"/>
    <property type="project" value="TreeGrafter"/>
</dbReference>
<dbReference type="SUPFAM" id="SSF55073">
    <property type="entry name" value="Nucleotide cyclase"/>
    <property type="match status" value="1"/>
</dbReference>
<comment type="caution">
    <text evidence="3">The sequence shown here is derived from an EMBL/GenBank/DDBJ whole genome shotgun (WGS) entry which is preliminary data.</text>
</comment>
<proteinExistence type="predicted"/>
<organism evidence="3 4">
    <name type="scientific">Desulfuribacillus alkaliarsenatis</name>
    <dbReference type="NCBI Taxonomy" id="766136"/>
    <lineage>
        <taxon>Bacteria</taxon>
        <taxon>Bacillati</taxon>
        <taxon>Bacillota</taxon>
        <taxon>Desulfuribacillia</taxon>
        <taxon>Desulfuribacillales</taxon>
        <taxon>Desulfuribacillaceae</taxon>
        <taxon>Desulfuribacillus</taxon>
    </lineage>
</organism>
<gene>
    <name evidence="3" type="ORF">BHF68_04465</name>
</gene>